<dbReference type="OrthoDB" id="7067935at2"/>
<keyword evidence="2" id="KW-1185">Reference proteome</keyword>
<organism evidence="1 2">
    <name type="scientific">Methylophilus rhizosphaerae</name>
    <dbReference type="NCBI Taxonomy" id="492660"/>
    <lineage>
        <taxon>Bacteria</taxon>
        <taxon>Pseudomonadati</taxon>
        <taxon>Pseudomonadota</taxon>
        <taxon>Betaproteobacteria</taxon>
        <taxon>Nitrosomonadales</taxon>
        <taxon>Methylophilaceae</taxon>
        <taxon>Methylophilus</taxon>
    </lineage>
</organism>
<sequence>MEAYTLKQHKSTGELHLFVGRFNPPKSDFKCTSSSLSICEKMSKSDSKSNEFTCLTEDEARVKCAEIGRSVCGICVSNLYATYR</sequence>
<dbReference type="EMBL" id="FNFX01000003">
    <property type="protein sequence ID" value="SDK53666.1"/>
    <property type="molecule type" value="Genomic_DNA"/>
</dbReference>
<accession>A0A1G9CQ00</accession>
<dbReference type="STRING" id="492660.SAMN05192566_1567"/>
<reference evidence="2" key="1">
    <citation type="submission" date="2016-10" db="EMBL/GenBank/DDBJ databases">
        <authorList>
            <person name="Varghese N."/>
            <person name="Submissions S."/>
        </authorList>
    </citation>
    <scope>NUCLEOTIDE SEQUENCE [LARGE SCALE GENOMIC DNA]</scope>
    <source>
        <strain evidence="2">CBMB127</strain>
    </source>
</reference>
<dbReference type="Proteomes" id="UP000198629">
    <property type="component" value="Unassembled WGS sequence"/>
</dbReference>
<protein>
    <submittedName>
        <fullName evidence="1">Uncharacterized protein</fullName>
    </submittedName>
</protein>
<proteinExistence type="predicted"/>
<name>A0A1G9CQ00_9PROT</name>
<evidence type="ECO:0000313" key="1">
    <source>
        <dbReference type="EMBL" id="SDK53666.1"/>
    </source>
</evidence>
<dbReference type="AlphaFoldDB" id="A0A1G9CQ00"/>
<gene>
    <name evidence="1" type="ORF">SAMN05192566_1567</name>
</gene>
<evidence type="ECO:0000313" key="2">
    <source>
        <dbReference type="Proteomes" id="UP000198629"/>
    </source>
</evidence>